<accession>A0ABW1ILG4</accession>
<keyword evidence="2" id="KW-1185">Reference proteome</keyword>
<protein>
    <submittedName>
        <fullName evidence="1">Uncharacterized protein</fullName>
    </submittedName>
</protein>
<dbReference type="RefSeq" id="WP_379893198.1">
    <property type="nucleotide sequence ID" value="NZ_CBCSCT010000031.1"/>
</dbReference>
<sequence length="478" mass="53551">MTQIREIGIPVQLDETRTAAVCTNAAGESRLVIAAKGFVLTLHVGNGDVKQVYFPNGDEDYPYACLASRSGLLYTGAGKQFMVFDPFQEQFIDVHVPIPSEEIVGYRFAEAPDGWIYFTTYPSCYLLRYSPYLKQVETCVRLDETEKYTNSMACDAFGWVYVGIGTERHNVVAFHPATGRHHSFVPESDRKRGSGHVYPSIQGAVYGFWDMDEHNEAKWHEFKQGHALPTAANLLPPSEYNGSGFHTLHRNLPDPLCIERFDLSEREVIVRDESTEEVRRIELHYASRGARLSTLTMGPDGCIYGTSNHPLHLYRYDPEKGQMISFGGKAIEKGGGGNIYAYAIQGSLLLGAAYAGGYLHIIDTAKPLTFEKTSIRNPRLVAEHEEIHRPRCALAHSDGNHVIYGGFPGYGMVGGGLCFYEIDKDRGTIRTHKQVVPYQSTLCLAEGRNHNIWGAPASIHQVEQNRKRRKPCCTRWIL</sequence>
<reference evidence="2" key="1">
    <citation type="journal article" date="2019" name="Int. J. Syst. Evol. Microbiol.">
        <title>The Global Catalogue of Microorganisms (GCM) 10K type strain sequencing project: providing services to taxonomists for standard genome sequencing and annotation.</title>
        <authorList>
            <consortium name="The Broad Institute Genomics Platform"/>
            <consortium name="The Broad Institute Genome Sequencing Center for Infectious Disease"/>
            <person name="Wu L."/>
            <person name="Ma J."/>
        </authorList>
    </citation>
    <scope>NUCLEOTIDE SEQUENCE [LARGE SCALE GENOMIC DNA]</scope>
    <source>
        <strain evidence="2">CCM 8749</strain>
    </source>
</reference>
<evidence type="ECO:0000313" key="2">
    <source>
        <dbReference type="Proteomes" id="UP001596250"/>
    </source>
</evidence>
<proteinExistence type="predicted"/>
<comment type="caution">
    <text evidence="1">The sequence shown here is derived from an EMBL/GenBank/DDBJ whole genome shotgun (WGS) entry which is preliminary data.</text>
</comment>
<organism evidence="1 2">
    <name type="scientific">Marinicrinis lubricantis</name>
    <dbReference type="NCBI Taxonomy" id="2086470"/>
    <lineage>
        <taxon>Bacteria</taxon>
        <taxon>Bacillati</taxon>
        <taxon>Bacillota</taxon>
        <taxon>Bacilli</taxon>
        <taxon>Bacillales</taxon>
        <taxon>Paenibacillaceae</taxon>
    </lineage>
</organism>
<evidence type="ECO:0000313" key="1">
    <source>
        <dbReference type="EMBL" id="MFC5985904.1"/>
    </source>
</evidence>
<name>A0ABW1ILG4_9BACL</name>
<dbReference type="EMBL" id="JBHSQV010000033">
    <property type="protein sequence ID" value="MFC5985904.1"/>
    <property type="molecule type" value="Genomic_DNA"/>
</dbReference>
<dbReference type="SUPFAM" id="SSF63829">
    <property type="entry name" value="Calcium-dependent phosphotriesterase"/>
    <property type="match status" value="1"/>
</dbReference>
<dbReference type="Proteomes" id="UP001596250">
    <property type="component" value="Unassembled WGS sequence"/>
</dbReference>
<gene>
    <name evidence="1" type="ORF">ACFPXP_05595</name>
</gene>